<evidence type="ECO:0000313" key="3">
    <source>
        <dbReference type="Proteomes" id="UP000774617"/>
    </source>
</evidence>
<gene>
    <name evidence="2" type="ORF">B0J12DRAFT_37910</name>
</gene>
<sequence length="152" mass="16956">MATKKRSFSFILLVSSCPPYILSPLPFIPNLAAPSSARAKTREVVGGYQGKCFIAFVAAANFFRNTLLLTQRKKKTTKARVQTQKRVKPHISIGHPSLSCLHKRPIVSCIHPVLPIYLPVSNLRFVLLFTLSKSELVVPASQTSKKKKKKKQ</sequence>
<name>A0ABQ8GW61_9PEZI</name>
<accession>A0ABQ8GW61</accession>
<organism evidence="2 3">
    <name type="scientific">Macrophomina phaseolina</name>
    <dbReference type="NCBI Taxonomy" id="35725"/>
    <lineage>
        <taxon>Eukaryota</taxon>
        <taxon>Fungi</taxon>
        <taxon>Dikarya</taxon>
        <taxon>Ascomycota</taxon>
        <taxon>Pezizomycotina</taxon>
        <taxon>Dothideomycetes</taxon>
        <taxon>Dothideomycetes incertae sedis</taxon>
        <taxon>Botryosphaeriales</taxon>
        <taxon>Botryosphaeriaceae</taxon>
        <taxon>Macrophomina</taxon>
    </lineage>
</organism>
<feature type="transmembrane region" description="Helical" evidence="1">
    <location>
        <begin position="48"/>
        <end position="70"/>
    </location>
</feature>
<keyword evidence="1" id="KW-1133">Transmembrane helix</keyword>
<dbReference type="EMBL" id="JAGTJR010000001">
    <property type="protein sequence ID" value="KAH7065497.1"/>
    <property type="molecule type" value="Genomic_DNA"/>
</dbReference>
<evidence type="ECO:0000256" key="1">
    <source>
        <dbReference type="SAM" id="Phobius"/>
    </source>
</evidence>
<keyword evidence="3" id="KW-1185">Reference proteome</keyword>
<keyword evidence="1" id="KW-0472">Membrane</keyword>
<protein>
    <recommendedName>
        <fullName evidence="4">Secreted protein</fullName>
    </recommendedName>
</protein>
<comment type="caution">
    <text evidence="2">The sequence shown here is derived from an EMBL/GenBank/DDBJ whole genome shotgun (WGS) entry which is preliminary data.</text>
</comment>
<keyword evidence="1" id="KW-0812">Transmembrane</keyword>
<dbReference type="PROSITE" id="PS51257">
    <property type="entry name" value="PROKAR_LIPOPROTEIN"/>
    <property type="match status" value="1"/>
</dbReference>
<reference evidence="2 3" key="1">
    <citation type="journal article" date="2021" name="Nat. Commun.">
        <title>Genetic determinants of endophytism in the Arabidopsis root mycobiome.</title>
        <authorList>
            <person name="Mesny F."/>
            <person name="Miyauchi S."/>
            <person name="Thiergart T."/>
            <person name="Pickel B."/>
            <person name="Atanasova L."/>
            <person name="Karlsson M."/>
            <person name="Huettel B."/>
            <person name="Barry K.W."/>
            <person name="Haridas S."/>
            <person name="Chen C."/>
            <person name="Bauer D."/>
            <person name="Andreopoulos W."/>
            <person name="Pangilinan J."/>
            <person name="LaButti K."/>
            <person name="Riley R."/>
            <person name="Lipzen A."/>
            <person name="Clum A."/>
            <person name="Drula E."/>
            <person name="Henrissat B."/>
            <person name="Kohler A."/>
            <person name="Grigoriev I.V."/>
            <person name="Martin F.M."/>
            <person name="Hacquard S."/>
        </authorList>
    </citation>
    <scope>NUCLEOTIDE SEQUENCE [LARGE SCALE GENOMIC DNA]</scope>
    <source>
        <strain evidence="2 3">MPI-SDFR-AT-0080</strain>
    </source>
</reference>
<dbReference type="Proteomes" id="UP000774617">
    <property type="component" value="Unassembled WGS sequence"/>
</dbReference>
<evidence type="ECO:0008006" key="4">
    <source>
        <dbReference type="Google" id="ProtNLM"/>
    </source>
</evidence>
<evidence type="ECO:0000313" key="2">
    <source>
        <dbReference type="EMBL" id="KAH7065497.1"/>
    </source>
</evidence>
<proteinExistence type="predicted"/>